<dbReference type="SUPFAM" id="SSF51120">
    <property type="entry name" value="beta-Roll"/>
    <property type="match status" value="1"/>
</dbReference>
<feature type="non-terminal residue" evidence="2">
    <location>
        <position position="1"/>
    </location>
</feature>
<dbReference type="Proteomes" id="UP000298213">
    <property type="component" value="Unassembled WGS sequence"/>
</dbReference>
<keyword evidence="3" id="KW-1185">Reference proteome</keyword>
<evidence type="ECO:0000313" key="3">
    <source>
        <dbReference type="Proteomes" id="UP000298213"/>
    </source>
</evidence>
<dbReference type="InterPro" id="IPR011049">
    <property type="entry name" value="Serralysin-like_metalloprot_C"/>
</dbReference>
<reference evidence="2 3" key="1">
    <citation type="submission" date="2019-03" db="EMBL/GenBank/DDBJ databases">
        <title>Genome sequence of Sphingomonas sp. 17J27-24.</title>
        <authorList>
            <person name="Kim M."/>
            <person name="Maeng S."/>
            <person name="Sathiyaraj S."/>
        </authorList>
    </citation>
    <scope>NUCLEOTIDE SEQUENCE [LARGE SCALE GENOMIC DNA]</scope>
    <source>
        <strain evidence="2 3">17J27-24</strain>
    </source>
</reference>
<sequence length="122" mass="13256">AHNDVYKFSRGFGQDVISEAGWSNESWNDAIEFDATVAASDVTIEQSSDGNHLILKIAGSEDRITMEWAVTDANYRIDQVRFADGTVWSFADLIARAQAPTAADEMFNGTNFSETTQGGAGN</sequence>
<organism evidence="2 3">
    <name type="scientific">Sphingomonas parva</name>
    <dbReference type="NCBI Taxonomy" id="2555898"/>
    <lineage>
        <taxon>Bacteria</taxon>
        <taxon>Pseudomonadati</taxon>
        <taxon>Pseudomonadota</taxon>
        <taxon>Alphaproteobacteria</taxon>
        <taxon>Sphingomonadales</taxon>
        <taxon>Sphingomonadaceae</taxon>
        <taxon>Sphingomonas</taxon>
    </lineage>
</organism>
<comment type="caution">
    <text evidence="2">The sequence shown here is derived from an EMBL/GenBank/DDBJ whole genome shotgun (WGS) entry which is preliminary data.</text>
</comment>
<evidence type="ECO:0000313" key="2">
    <source>
        <dbReference type="EMBL" id="TFI56783.1"/>
    </source>
</evidence>
<feature type="domain" description="Haemolysin-type calcium binding-related" evidence="1">
    <location>
        <begin position="52"/>
        <end position="92"/>
    </location>
</feature>
<dbReference type="RefSeq" id="WP_135089854.1">
    <property type="nucleotide sequence ID" value="NZ_SPDV01000053.1"/>
</dbReference>
<dbReference type="InterPro" id="IPR010566">
    <property type="entry name" value="Haemolys_ca-bd"/>
</dbReference>
<accession>A0A4Y8ZL94</accession>
<dbReference type="Pfam" id="PF06594">
    <property type="entry name" value="HCBP_related"/>
    <property type="match status" value="1"/>
</dbReference>
<proteinExistence type="predicted"/>
<dbReference type="AlphaFoldDB" id="A0A4Y8ZL94"/>
<dbReference type="OrthoDB" id="475207at2"/>
<feature type="non-terminal residue" evidence="2">
    <location>
        <position position="122"/>
    </location>
</feature>
<gene>
    <name evidence="2" type="ORF">E2493_18440</name>
</gene>
<evidence type="ECO:0000259" key="1">
    <source>
        <dbReference type="Pfam" id="PF06594"/>
    </source>
</evidence>
<protein>
    <recommendedName>
        <fullName evidence="1">Haemolysin-type calcium binding-related domain-containing protein</fullName>
    </recommendedName>
</protein>
<name>A0A4Y8ZL94_9SPHN</name>
<dbReference type="EMBL" id="SPDV01000053">
    <property type="protein sequence ID" value="TFI56783.1"/>
    <property type="molecule type" value="Genomic_DNA"/>
</dbReference>